<comment type="caution">
    <text evidence="1">The sequence shown here is derived from an EMBL/GenBank/DDBJ whole genome shotgun (WGS) entry which is preliminary data.</text>
</comment>
<keyword evidence="2" id="KW-1185">Reference proteome</keyword>
<feature type="non-terminal residue" evidence="1">
    <location>
        <position position="1"/>
    </location>
</feature>
<reference evidence="1" key="1">
    <citation type="submission" date="2021-06" db="EMBL/GenBank/DDBJ databases">
        <authorList>
            <person name="Kallberg Y."/>
            <person name="Tangrot J."/>
            <person name="Rosling A."/>
        </authorList>
    </citation>
    <scope>NUCLEOTIDE SEQUENCE</scope>
    <source>
        <strain evidence="1">MA461A</strain>
    </source>
</reference>
<gene>
    <name evidence="1" type="ORF">RPERSI_LOCUS26771</name>
</gene>
<organism evidence="1 2">
    <name type="scientific">Racocetra persica</name>
    <dbReference type="NCBI Taxonomy" id="160502"/>
    <lineage>
        <taxon>Eukaryota</taxon>
        <taxon>Fungi</taxon>
        <taxon>Fungi incertae sedis</taxon>
        <taxon>Mucoromycota</taxon>
        <taxon>Glomeromycotina</taxon>
        <taxon>Glomeromycetes</taxon>
        <taxon>Diversisporales</taxon>
        <taxon>Gigasporaceae</taxon>
        <taxon>Racocetra</taxon>
    </lineage>
</organism>
<dbReference type="Proteomes" id="UP000789920">
    <property type="component" value="Unassembled WGS sequence"/>
</dbReference>
<proteinExistence type="predicted"/>
<accession>A0ACA9S4W6</accession>
<protein>
    <submittedName>
        <fullName evidence="1">13126_t:CDS:1</fullName>
    </submittedName>
</protein>
<sequence length="95" mass="11437">FTETSTEFPSLEKIDFTKFMEGIKFNKQNWPKFYRIFMRNIQSYIPKELLTTGFFARSKHTGYQRIDNMATIIADPANNALHREQYNVVYMKQLW</sequence>
<evidence type="ECO:0000313" key="1">
    <source>
        <dbReference type="EMBL" id="CAG8826588.1"/>
    </source>
</evidence>
<evidence type="ECO:0000313" key="2">
    <source>
        <dbReference type="Proteomes" id="UP000789920"/>
    </source>
</evidence>
<name>A0ACA9S4W6_9GLOM</name>
<dbReference type="EMBL" id="CAJVQC010092433">
    <property type="protein sequence ID" value="CAG8826588.1"/>
    <property type="molecule type" value="Genomic_DNA"/>
</dbReference>